<evidence type="ECO:0000313" key="1">
    <source>
        <dbReference type="EMBL" id="MST73467.1"/>
    </source>
</evidence>
<dbReference type="Proteomes" id="UP000474024">
    <property type="component" value="Unassembled WGS sequence"/>
</dbReference>
<evidence type="ECO:0008006" key="3">
    <source>
        <dbReference type="Google" id="ProtNLM"/>
    </source>
</evidence>
<dbReference type="Pfam" id="PF06854">
    <property type="entry name" value="Phage_Gp15"/>
    <property type="match status" value="1"/>
</dbReference>
<name>A0A6L5YMW5_9FIRM</name>
<keyword evidence="2" id="KW-1185">Reference proteome</keyword>
<dbReference type="RefSeq" id="WP_154427664.1">
    <property type="nucleotide sequence ID" value="NZ_VUNI01000001.1"/>
</dbReference>
<reference evidence="1 2" key="1">
    <citation type="submission" date="2019-08" db="EMBL/GenBank/DDBJ databases">
        <title>In-depth cultivation of the pig gut microbiome towards novel bacterial diversity and tailored functional studies.</title>
        <authorList>
            <person name="Wylensek D."/>
            <person name="Hitch T.C.A."/>
            <person name="Clavel T."/>
        </authorList>
    </citation>
    <scope>NUCLEOTIDE SEQUENCE [LARGE SCALE GENOMIC DNA]</scope>
    <source>
        <strain evidence="1 2">MUC/MUC-530-WT-4D</strain>
    </source>
</reference>
<dbReference type="InterPro" id="IPR009660">
    <property type="entry name" value="Phage_A500_Gp15"/>
</dbReference>
<dbReference type="EMBL" id="VUNI01000001">
    <property type="protein sequence ID" value="MST73467.1"/>
    <property type="molecule type" value="Genomic_DNA"/>
</dbReference>
<accession>A0A6L5YMW5</accession>
<organism evidence="1 2">
    <name type="scientific">Roseburia porci</name>
    <dbReference type="NCBI Taxonomy" id="2605790"/>
    <lineage>
        <taxon>Bacteria</taxon>
        <taxon>Bacillati</taxon>
        <taxon>Bacillota</taxon>
        <taxon>Clostridia</taxon>
        <taxon>Lachnospirales</taxon>
        <taxon>Lachnospiraceae</taxon>
        <taxon>Roseburia</taxon>
    </lineage>
</organism>
<proteinExistence type="predicted"/>
<evidence type="ECO:0000313" key="2">
    <source>
        <dbReference type="Proteomes" id="UP000474024"/>
    </source>
</evidence>
<protein>
    <recommendedName>
        <fullName evidence="3">Bacteriophage Gp15 protein</fullName>
    </recommendedName>
</protein>
<sequence>MLDLTQKSLPDAITVGGRDFLINTDFRIWMKFAIEYKSWVTSGMKGVFDIRYLFKTSVPVFEKVEDYNSIFLFAFPRNVVPHSSKDSGNDVLFYEYDGDYIYSAFLQAYGIDLIDTDMHWHKFLALMNGLPDCTRMSAIMGHRAYTGEKIKDEAAIYRRLKEAWMPPYEETEEEKQAEDEFNAYFG</sequence>
<gene>
    <name evidence="1" type="ORF">FYJ75_00275</name>
</gene>
<comment type="caution">
    <text evidence="1">The sequence shown here is derived from an EMBL/GenBank/DDBJ whole genome shotgun (WGS) entry which is preliminary data.</text>
</comment>
<dbReference type="AlphaFoldDB" id="A0A6L5YMW5"/>